<dbReference type="EMBL" id="BJWL01000138">
    <property type="protein sequence ID" value="GFS31169.1"/>
    <property type="molecule type" value="Genomic_DNA"/>
</dbReference>
<gene>
    <name evidence="2" type="ORF">Acr_00g0015990</name>
</gene>
<feature type="region of interest" description="Disordered" evidence="1">
    <location>
        <begin position="1"/>
        <end position="22"/>
    </location>
</feature>
<dbReference type="AlphaFoldDB" id="A0A7J0DAS1"/>
<proteinExistence type="predicted"/>
<accession>A0A7J0DAS1</accession>
<dbReference type="OrthoDB" id="1427631at2759"/>
<sequence length="92" mass="10364">MAEEKQLQIKVHHHRSSSSPLPPTKIYQPFKTHFTWLVPSFVITNIILFKWSRCTSTTAQKNSPKCLGADLLGRFAFQNLKENPLLGPSGAT</sequence>
<reference evidence="3" key="1">
    <citation type="submission" date="2019-07" db="EMBL/GenBank/DDBJ databases">
        <title>De Novo Assembly of kiwifruit Actinidia rufa.</title>
        <authorList>
            <person name="Sugita-Konishi S."/>
            <person name="Sato K."/>
            <person name="Mori E."/>
            <person name="Abe Y."/>
            <person name="Kisaki G."/>
            <person name="Hamano K."/>
            <person name="Suezawa K."/>
            <person name="Otani M."/>
            <person name="Fukuda T."/>
            <person name="Manabe T."/>
            <person name="Gomi K."/>
            <person name="Tabuchi M."/>
            <person name="Akimitsu K."/>
            <person name="Kataoka I."/>
        </authorList>
    </citation>
    <scope>NUCLEOTIDE SEQUENCE [LARGE SCALE GENOMIC DNA]</scope>
    <source>
        <strain evidence="3">cv. Fuchu</strain>
    </source>
</reference>
<keyword evidence="3" id="KW-1185">Reference proteome</keyword>
<name>A0A7J0DAS1_9ERIC</name>
<protein>
    <submittedName>
        <fullName evidence="2">Uncharacterized protein</fullName>
    </submittedName>
</protein>
<dbReference type="Proteomes" id="UP000585474">
    <property type="component" value="Unassembled WGS sequence"/>
</dbReference>
<evidence type="ECO:0000313" key="2">
    <source>
        <dbReference type="EMBL" id="GFS31169.1"/>
    </source>
</evidence>
<comment type="caution">
    <text evidence="2">The sequence shown here is derived from an EMBL/GenBank/DDBJ whole genome shotgun (WGS) entry which is preliminary data.</text>
</comment>
<evidence type="ECO:0000256" key="1">
    <source>
        <dbReference type="SAM" id="MobiDB-lite"/>
    </source>
</evidence>
<organism evidence="2 3">
    <name type="scientific">Actinidia rufa</name>
    <dbReference type="NCBI Taxonomy" id="165716"/>
    <lineage>
        <taxon>Eukaryota</taxon>
        <taxon>Viridiplantae</taxon>
        <taxon>Streptophyta</taxon>
        <taxon>Embryophyta</taxon>
        <taxon>Tracheophyta</taxon>
        <taxon>Spermatophyta</taxon>
        <taxon>Magnoliopsida</taxon>
        <taxon>eudicotyledons</taxon>
        <taxon>Gunneridae</taxon>
        <taxon>Pentapetalae</taxon>
        <taxon>asterids</taxon>
        <taxon>Ericales</taxon>
        <taxon>Actinidiaceae</taxon>
        <taxon>Actinidia</taxon>
    </lineage>
</organism>
<evidence type="ECO:0000313" key="3">
    <source>
        <dbReference type="Proteomes" id="UP000585474"/>
    </source>
</evidence>